<organism evidence="1 2">
    <name type="scientific">Rhizobium altiplani</name>
    <dbReference type="NCBI Taxonomy" id="1864509"/>
    <lineage>
        <taxon>Bacteria</taxon>
        <taxon>Pseudomonadati</taxon>
        <taxon>Pseudomonadota</taxon>
        <taxon>Alphaproteobacteria</taxon>
        <taxon>Hyphomicrobiales</taxon>
        <taxon>Rhizobiaceae</taxon>
        <taxon>Rhizobium/Agrobacterium group</taxon>
        <taxon>Rhizobium</taxon>
    </lineage>
</organism>
<keyword evidence="2" id="KW-1185">Reference proteome</keyword>
<evidence type="ECO:0000313" key="1">
    <source>
        <dbReference type="EMBL" id="KWV55729.1"/>
    </source>
</evidence>
<dbReference type="Proteomes" id="UP000068164">
    <property type="component" value="Unassembled WGS sequence"/>
</dbReference>
<proteinExistence type="predicted"/>
<gene>
    <name evidence="1" type="ORF">AS026_37470</name>
</gene>
<comment type="caution">
    <text evidence="1">The sequence shown here is derived from an EMBL/GenBank/DDBJ whole genome shotgun (WGS) entry which is preliminary data.</text>
</comment>
<reference evidence="1 2" key="1">
    <citation type="submission" date="2015-11" db="EMBL/GenBank/DDBJ databases">
        <title>Draft Genome Sequence of the Strain BR 10423 (Rhizobium sp.) isolated from nodules of Mimosa pudica.</title>
        <authorList>
            <person name="Barauna A.C."/>
            <person name="Zilli J.E."/>
            <person name="Simoes-Araujo J.L."/>
            <person name="Reis V.M."/>
            <person name="James E.K."/>
            <person name="Reis F.B.Jr."/>
            <person name="Rouws L.F."/>
            <person name="Passos S.R."/>
            <person name="Gois S.R."/>
        </authorList>
    </citation>
    <scope>NUCLEOTIDE SEQUENCE [LARGE SCALE GENOMIC DNA]</scope>
    <source>
        <strain evidence="1 2">BR10423</strain>
    </source>
</reference>
<accession>A0A120FNP9</accession>
<dbReference type="RefSeq" id="WP_062369670.1">
    <property type="nucleotide sequence ID" value="NZ_LNCD01000051.1"/>
</dbReference>
<dbReference type="AlphaFoldDB" id="A0A120FNP9"/>
<name>A0A120FNP9_9HYPH</name>
<sequence length="83" mass="9666">MNETDDIMNGGISMMDIRDQWQAERFAEVAAMVKAPCEQRDPLALADLTPEYLENRRLYHQLLASWYSAQAGRLEWRRKANHA</sequence>
<evidence type="ECO:0000313" key="2">
    <source>
        <dbReference type="Proteomes" id="UP000068164"/>
    </source>
</evidence>
<protein>
    <submittedName>
        <fullName evidence="1">Uncharacterized protein</fullName>
    </submittedName>
</protein>
<dbReference type="EMBL" id="LNCD01000051">
    <property type="protein sequence ID" value="KWV55729.1"/>
    <property type="molecule type" value="Genomic_DNA"/>
</dbReference>